<feature type="coiled-coil region" evidence="9">
    <location>
        <begin position="162"/>
        <end position="189"/>
    </location>
</feature>
<dbReference type="GO" id="GO:0042147">
    <property type="term" value="P:retrograde transport, endosome to Golgi"/>
    <property type="evidence" value="ECO:0007669"/>
    <property type="project" value="TreeGrafter"/>
</dbReference>
<evidence type="ECO:0000256" key="3">
    <source>
        <dbReference type="ARBA" id="ARBA00022692"/>
    </source>
</evidence>
<evidence type="ECO:0000256" key="4">
    <source>
        <dbReference type="ARBA" id="ARBA00022927"/>
    </source>
</evidence>
<dbReference type="Gene3D" id="1.20.5.110">
    <property type="match status" value="1"/>
</dbReference>
<keyword evidence="7 10" id="KW-0472">Membrane</keyword>
<dbReference type="GO" id="GO:0005829">
    <property type="term" value="C:cytosol"/>
    <property type="evidence" value="ECO:0007669"/>
    <property type="project" value="GOC"/>
</dbReference>
<dbReference type="GO" id="GO:0031201">
    <property type="term" value="C:SNARE complex"/>
    <property type="evidence" value="ECO:0007669"/>
    <property type="project" value="TreeGrafter"/>
</dbReference>
<dbReference type="GO" id="GO:0005794">
    <property type="term" value="C:Golgi apparatus"/>
    <property type="evidence" value="ECO:0007669"/>
    <property type="project" value="InterPro"/>
</dbReference>
<dbReference type="GO" id="GO:0000149">
    <property type="term" value="F:SNARE binding"/>
    <property type="evidence" value="ECO:0007669"/>
    <property type="project" value="TreeGrafter"/>
</dbReference>
<dbReference type="GO" id="GO:0006891">
    <property type="term" value="P:intra-Golgi vesicle-mediated transport"/>
    <property type="evidence" value="ECO:0007669"/>
    <property type="project" value="TreeGrafter"/>
</dbReference>
<dbReference type="GO" id="GO:0016236">
    <property type="term" value="P:macroautophagy"/>
    <property type="evidence" value="ECO:0007669"/>
    <property type="project" value="TreeGrafter"/>
</dbReference>
<dbReference type="InterPro" id="IPR027027">
    <property type="entry name" value="GOSR2/Membrin/Bos1"/>
</dbReference>
<dbReference type="SUPFAM" id="SSF47661">
    <property type="entry name" value="t-snare proteins"/>
    <property type="match status" value="1"/>
</dbReference>
<dbReference type="GO" id="GO:0012507">
    <property type="term" value="C:ER to Golgi transport vesicle membrane"/>
    <property type="evidence" value="ECO:0007669"/>
    <property type="project" value="TreeGrafter"/>
</dbReference>
<dbReference type="FunFam" id="1.20.5.110:FF:000002">
    <property type="entry name" value="Vesicle transport through interaction with t-SNAREsB"/>
    <property type="match status" value="1"/>
</dbReference>
<evidence type="ECO:0000259" key="11">
    <source>
        <dbReference type="Pfam" id="PF05008"/>
    </source>
</evidence>
<proteinExistence type="inferred from homology"/>
<comment type="subcellular location">
    <subcellularLocation>
        <location evidence="8">Endomembrane system</location>
        <topology evidence="8">Single-pass type IV membrane protein</topology>
    </subcellularLocation>
</comment>
<keyword evidence="6 9" id="KW-0175">Coiled coil</keyword>
<keyword evidence="2" id="KW-0813">Transport</keyword>
<feature type="coiled-coil region" evidence="9">
    <location>
        <begin position="44"/>
        <end position="100"/>
    </location>
</feature>
<keyword evidence="5 10" id="KW-1133">Transmembrane helix</keyword>
<evidence type="ECO:0000313" key="13">
    <source>
        <dbReference type="Proteomes" id="UP000274922"/>
    </source>
</evidence>
<dbReference type="PIRSF" id="PIRSF028865">
    <property type="entry name" value="Membrin-2"/>
    <property type="match status" value="1"/>
</dbReference>
<dbReference type="GO" id="GO:0005789">
    <property type="term" value="C:endoplasmic reticulum membrane"/>
    <property type="evidence" value="ECO:0007669"/>
    <property type="project" value="TreeGrafter"/>
</dbReference>
<feature type="domain" description="Vesicle transport v-SNARE N-terminal" evidence="11">
    <location>
        <begin position="6"/>
        <end position="97"/>
    </location>
</feature>
<dbReference type="GO" id="GO:0006896">
    <property type="term" value="P:Golgi to vacuole transport"/>
    <property type="evidence" value="ECO:0007669"/>
    <property type="project" value="TreeGrafter"/>
</dbReference>
<dbReference type="STRING" id="1555241.A0A4P9XE74"/>
<dbReference type="GO" id="GO:0006886">
    <property type="term" value="P:intracellular protein transport"/>
    <property type="evidence" value="ECO:0007669"/>
    <property type="project" value="InterPro"/>
</dbReference>
<accession>A0A4P9XE74</accession>
<dbReference type="Proteomes" id="UP000274922">
    <property type="component" value="Unassembled WGS sequence"/>
</dbReference>
<evidence type="ECO:0000256" key="5">
    <source>
        <dbReference type="ARBA" id="ARBA00022989"/>
    </source>
</evidence>
<dbReference type="CDD" id="cd15862">
    <property type="entry name" value="SNARE_Vti1"/>
    <property type="match status" value="1"/>
</dbReference>
<evidence type="ECO:0000256" key="9">
    <source>
        <dbReference type="SAM" id="Coils"/>
    </source>
</evidence>
<dbReference type="GO" id="GO:0005484">
    <property type="term" value="F:SNAP receptor activity"/>
    <property type="evidence" value="ECO:0007669"/>
    <property type="project" value="InterPro"/>
</dbReference>
<keyword evidence="3 10" id="KW-0812">Transmembrane</keyword>
<evidence type="ECO:0000256" key="10">
    <source>
        <dbReference type="SAM" id="Phobius"/>
    </source>
</evidence>
<dbReference type="PANTHER" id="PTHR21230:SF26">
    <property type="entry name" value="VESICLE TRANSPORT THROUGH INTERACTION WITH T-SNARES HOMOLOG 1A"/>
    <property type="match status" value="1"/>
</dbReference>
<sequence length="234" mass="25687">MASQDEIFETYQREYETLVGSIQAKITALADPSATPATQRPRVVNQAKRELEEVDEILGQMDVELASLPAMARSRLTPRVRTLRDQTKRLQAELQKAAASAGAGGHAADRDALLGTTYGTLEAGGGAGAAPDARGRLVSQTNRLENGTRQLEEVNALALETEAGAYETLEHLSRQREQLERTRDTMTGVNGWIAKSQGLLKSMQRHLATNRLITWMIVILLVILILVVIFLKWG</sequence>
<dbReference type="SUPFAM" id="SSF58038">
    <property type="entry name" value="SNARE fusion complex"/>
    <property type="match status" value="1"/>
</dbReference>
<keyword evidence="4" id="KW-0653">Protein transport</keyword>
<dbReference type="Pfam" id="PF12352">
    <property type="entry name" value="V-SNARE_C"/>
    <property type="match status" value="1"/>
</dbReference>
<dbReference type="InterPro" id="IPR038407">
    <property type="entry name" value="v-SNARE_N_sf"/>
</dbReference>
<keyword evidence="13" id="KW-1185">Reference proteome</keyword>
<evidence type="ECO:0000256" key="1">
    <source>
        <dbReference type="ARBA" id="ARBA00006108"/>
    </source>
</evidence>
<dbReference type="EMBL" id="ML014117">
    <property type="protein sequence ID" value="RKP03823.1"/>
    <property type="molecule type" value="Genomic_DNA"/>
</dbReference>
<evidence type="ECO:0000256" key="8">
    <source>
        <dbReference type="ARBA" id="ARBA00046280"/>
    </source>
</evidence>
<evidence type="ECO:0000256" key="7">
    <source>
        <dbReference type="ARBA" id="ARBA00023136"/>
    </source>
</evidence>
<dbReference type="GO" id="GO:0048280">
    <property type="term" value="P:vesicle fusion with Golgi apparatus"/>
    <property type="evidence" value="ECO:0007669"/>
    <property type="project" value="TreeGrafter"/>
</dbReference>
<gene>
    <name evidence="12" type="ORF">CXG81DRAFT_16658</name>
</gene>
<dbReference type="AlphaFoldDB" id="A0A4P9XE74"/>
<comment type="similarity">
    <text evidence="1">Belongs to the VTI1 family.</text>
</comment>
<reference evidence="13" key="1">
    <citation type="journal article" date="2018" name="Nat. Microbiol.">
        <title>Leveraging single-cell genomics to expand the fungal tree of life.</title>
        <authorList>
            <person name="Ahrendt S.R."/>
            <person name="Quandt C.A."/>
            <person name="Ciobanu D."/>
            <person name="Clum A."/>
            <person name="Salamov A."/>
            <person name="Andreopoulos B."/>
            <person name="Cheng J.F."/>
            <person name="Woyke T."/>
            <person name="Pelin A."/>
            <person name="Henrissat B."/>
            <person name="Reynolds N.K."/>
            <person name="Benny G.L."/>
            <person name="Smith M.E."/>
            <person name="James T.Y."/>
            <person name="Grigoriev I.V."/>
        </authorList>
    </citation>
    <scope>NUCLEOTIDE SEQUENCE [LARGE SCALE GENOMIC DNA]</scope>
    <source>
        <strain evidence="13">ATCC 52028</strain>
    </source>
</reference>
<dbReference type="Pfam" id="PF05008">
    <property type="entry name" value="V-SNARE"/>
    <property type="match status" value="1"/>
</dbReference>
<dbReference type="OrthoDB" id="430637at2759"/>
<feature type="transmembrane region" description="Helical" evidence="10">
    <location>
        <begin position="212"/>
        <end position="231"/>
    </location>
</feature>
<organism evidence="12 13">
    <name type="scientific">Caulochytrium protostelioides</name>
    <dbReference type="NCBI Taxonomy" id="1555241"/>
    <lineage>
        <taxon>Eukaryota</taxon>
        <taxon>Fungi</taxon>
        <taxon>Fungi incertae sedis</taxon>
        <taxon>Chytridiomycota</taxon>
        <taxon>Chytridiomycota incertae sedis</taxon>
        <taxon>Chytridiomycetes</taxon>
        <taxon>Caulochytriales</taxon>
        <taxon>Caulochytriaceae</taxon>
        <taxon>Caulochytrium</taxon>
    </lineage>
</organism>
<evidence type="ECO:0000256" key="6">
    <source>
        <dbReference type="ARBA" id="ARBA00023054"/>
    </source>
</evidence>
<dbReference type="Gene3D" id="1.20.58.400">
    <property type="entry name" value="t-snare proteins"/>
    <property type="match status" value="1"/>
</dbReference>
<dbReference type="PANTHER" id="PTHR21230">
    <property type="entry name" value="VESICLE TRANSPORT V-SNARE PROTEIN VTI1-RELATED"/>
    <property type="match status" value="1"/>
</dbReference>
<dbReference type="InterPro" id="IPR010989">
    <property type="entry name" value="SNARE"/>
</dbReference>
<name>A0A4P9XE74_9FUNG</name>
<evidence type="ECO:0000313" key="12">
    <source>
        <dbReference type="EMBL" id="RKP03823.1"/>
    </source>
</evidence>
<dbReference type="InterPro" id="IPR007705">
    <property type="entry name" value="Vesicle_trsprt_v-SNARE_N"/>
</dbReference>
<dbReference type="GO" id="GO:0031902">
    <property type="term" value="C:late endosome membrane"/>
    <property type="evidence" value="ECO:0007669"/>
    <property type="project" value="TreeGrafter"/>
</dbReference>
<protein>
    <recommendedName>
        <fullName evidence="11">Vesicle transport v-SNARE N-terminal domain-containing protein</fullName>
    </recommendedName>
</protein>
<evidence type="ECO:0000256" key="2">
    <source>
        <dbReference type="ARBA" id="ARBA00022448"/>
    </source>
</evidence>